<dbReference type="Proteomes" id="UP000827609">
    <property type="component" value="Segment"/>
</dbReference>
<reference evidence="2" key="1">
    <citation type="submission" date="2021-06" db="EMBL/GenBank/DDBJ databases">
        <title>Complete genome sequence of Erwinia phage pEa_SNUABM_7.</title>
        <authorList>
            <person name="Kim S.G."/>
            <person name="Park S.C."/>
        </authorList>
    </citation>
    <scope>NUCLEOTIDE SEQUENCE</scope>
</reference>
<evidence type="ECO:0000313" key="3">
    <source>
        <dbReference type="Proteomes" id="UP000827609"/>
    </source>
</evidence>
<keyword evidence="3" id="KW-1185">Reference proteome</keyword>
<evidence type="ECO:0000256" key="1">
    <source>
        <dbReference type="SAM" id="MobiDB-lite"/>
    </source>
</evidence>
<feature type="region of interest" description="Disordered" evidence="1">
    <location>
        <begin position="137"/>
        <end position="175"/>
    </location>
</feature>
<dbReference type="EMBL" id="MZ475896">
    <property type="protein sequence ID" value="QYW04830.1"/>
    <property type="molecule type" value="Genomic_DNA"/>
</dbReference>
<proteinExistence type="predicted"/>
<gene>
    <name evidence="2" type="ORF">pEaSNUABM7_00162</name>
</gene>
<organism evidence="2 3">
    <name type="scientific">Erwinia phage pEa_SNUABM_7</name>
    <dbReference type="NCBI Taxonomy" id="2866695"/>
    <lineage>
        <taxon>Viruses</taxon>
        <taxon>Duplodnaviria</taxon>
        <taxon>Heunggongvirae</taxon>
        <taxon>Uroviricota</taxon>
        <taxon>Caudoviricetes</taxon>
        <taxon>Snuvirus</taxon>
        <taxon>Snuvirus SNUABM7</taxon>
    </lineage>
</organism>
<name>A0AAE7WSJ2_9CAUD</name>
<evidence type="ECO:0000313" key="2">
    <source>
        <dbReference type="EMBL" id="QYW04830.1"/>
    </source>
</evidence>
<sequence>MSVTTIDGFAKQYIALARTRGLTPRNPITFLFRPNANDQTDVYQVVVSLTEPSFSEKPYNLIWIDANSGSPQYQYVLRRTSHVSDGNHRGSWVSVPDYASLFNSKQFFRRVVENAGDLGIEEGDLEIPHATTNRIGSVQTKTDPADAEDPIAVSGSDPRMSDPRYPTNHDHPDYPRTMIRLNSSAFVEVASSNQPQPGYVLAIVDQDPANANKYIGKWIKPVSDNVEWESPHLMNLRISLPGSASYMSDNSSVKLAIDAEWSDRIEHNPTGVVWTIQENVIGVTISEDGTVTAPDLSADVVLKVTATKIDPVYGNTVTATYDLLIKNAFIPNDELVSIAIIGSNSLLYKQKETYSVTARYKSGAVATVQPNNFTSSKTDVLSLVGLVGTAQKVATDTVSTLTATYTYNGVDFTATKDVTVKAQVMTKLEILGQDTIASQASASYTFKVTWSNGDTEMVTANSFTASPATYTAIDANVVTARKETAQDRAVTLNASYTSGSQTITGTKPITIIHEAEEIFVTALAIQGANTIRSGESANYTFLATYSDGHTRTVDPLTFTADRLDIVTIVNKTVTAGTVTADVPVVLSASYKEGTHTVNATLNLTVVNVVPVVDLTKIQIIGPSSVQEKTQTGYTVLATYSDGHTETVSPNEFRLQATNQYATFDNSTLTVGAVPVATSSVTIYASYTENGITKTATLPVSIVGNPPTVVSLEVRGADQMNENSTSPYTAWSIYSDGSEVQVASPTWSVIQGSAFASIAQTGVLTAGEVTQDSTALIRATAGGLTAQKSVLIKNVVVISLLSVQPAAPTPAYAFNDAAQTAKDLHSTLTFSDNSTREGTSAELSYTLPAATAQYFEIVAGGTTGWRIRTTKALNGFYGSLTFTINVTATVGGVTKTGTVSFTVTGPTDTVSTVDIVGPDSITEGGTAGEYYVRVTRLSGTVVEYTATNPTWTLPQGAAYAQLLSGTTASRTKVNVPANTISQNQTATLRAANVTVDGTAYTPEKTIQIINQAETITKRELVGPTAVNKGETGTYVLRLTLSGGSTVDLTPVVSRSSGSSTAFTFNGTDKIVGNTVTSAQQTIIVGTASYNSQAQTANLTVTNTPAPATPDSVTITGSDSIIGGVNTQYTGTATMSDGTTPDVTADSGSVWSVAVKSGTATGLSVVGGLLKSDKVTADAVVTITLVYTKNGVSKTATKDVTLKKEQVADLGARFGYRTKVTSVTNYDAQFVSGLQNALTLSGQQTLTCPANTSTSSNNVFFYVAWPKSLGYGYFVESAQGFAGSWDGALEFDDFNFAGPAEVQINGVDYVVYRNDFPFDNLAYTFKLTYGSSTPGSGTA</sequence>
<feature type="compositionally biased region" description="Basic and acidic residues" evidence="1">
    <location>
        <begin position="159"/>
        <end position="174"/>
    </location>
</feature>
<accession>A0AAE7WSJ2</accession>
<protein>
    <submittedName>
        <fullName evidence="2">Uncharacterized protein</fullName>
    </submittedName>
</protein>